<evidence type="ECO:0000256" key="1">
    <source>
        <dbReference type="SAM" id="MobiDB-lite"/>
    </source>
</evidence>
<sequence>MEEEQENEPPKPLNLFSFLPYACEQLQAPFDLQIIPYTQFQPSLRRRRSRRSSSMTRSSAASAASSGWRRGPINIIVVEDLLGHVLELIFWRCKIIPSLLLKIISLCIPFHPNLNKISVRWGPSRGFGLKEIVKFLPESYLTEICLDDSPILRCDVHTLLEASTSLRYLSLARCSLDDEACALLADRLHYPLPAAHSLQALTLSSNRISEAGAAALAGALRSNRALRHLDLADNALSAAGAAHILRILGEFPLSDDELLGRNRRRFEYLKLRNELFLPHRKELSKALSKIEQRSTMLSARYSTKKLSPDANKENVVPIKNKQKQGSRSMSKAASKALLAPVLSWQSLSAEETLSSLSVPSSLPGAASAPRVPDATAAGRRFSLLQLKRDPLSKYKTFVRTGIVFSFGNMKLASLNLAYNRLDRSSVALLCRVLAQQAAWRDAHAYAHAQGHAHAHFQSHVHVQGYGHDEGGLLRVQLDGNPVAEDSAELRELQTLLERALSVREERPARRKPAPKHHPHKH</sequence>
<accession>A0A0N0PCL9</accession>
<feature type="region of interest" description="Disordered" evidence="1">
    <location>
        <begin position="500"/>
        <end position="521"/>
    </location>
</feature>
<dbReference type="Proteomes" id="UP000053240">
    <property type="component" value="Unassembled WGS sequence"/>
</dbReference>
<dbReference type="PANTHER" id="PTHR46984:SF1">
    <property type="entry name" value="LEUCINE-RICH REPEAT-CONTAINING PROTEIN 71"/>
    <property type="match status" value="1"/>
</dbReference>
<reference evidence="2 3" key="1">
    <citation type="journal article" date="2015" name="Nat. Commun.">
        <title>Outbred genome sequencing and CRISPR/Cas9 gene editing in butterflies.</title>
        <authorList>
            <person name="Li X."/>
            <person name="Fan D."/>
            <person name="Zhang W."/>
            <person name="Liu G."/>
            <person name="Zhang L."/>
            <person name="Zhao L."/>
            <person name="Fang X."/>
            <person name="Chen L."/>
            <person name="Dong Y."/>
            <person name="Chen Y."/>
            <person name="Ding Y."/>
            <person name="Zhao R."/>
            <person name="Feng M."/>
            <person name="Zhu Y."/>
            <person name="Feng Y."/>
            <person name="Jiang X."/>
            <person name="Zhu D."/>
            <person name="Xiang H."/>
            <person name="Feng X."/>
            <person name="Li S."/>
            <person name="Wang J."/>
            <person name="Zhang G."/>
            <person name="Kronforst M.R."/>
            <person name="Wang W."/>
        </authorList>
    </citation>
    <scope>NUCLEOTIDE SEQUENCE [LARGE SCALE GENOMIC DNA]</scope>
    <source>
        <strain evidence="2">Ya'a_city_454_Pm</strain>
        <tissue evidence="2">Whole body</tissue>
    </source>
</reference>
<feature type="region of interest" description="Disordered" evidence="1">
    <location>
        <begin position="301"/>
        <end position="330"/>
    </location>
</feature>
<dbReference type="InterPro" id="IPR053040">
    <property type="entry name" value="LRR-containing_protein_71"/>
</dbReference>
<evidence type="ECO:0000313" key="2">
    <source>
        <dbReference type="EMBL" id="KPJ13330.1"/>
    </source>
</evidence>
<organism evidence="2 3">
    <name type="scientific">Papilio machaon</name>
    <name type="common">Old World swallowtail butterfly</name>
    <dbReference type="NCBI Taxonomy" id="76193"/>
    <lineage>
        <taxon>Eukaryota</taxon>
        <taxon>Metazoa</taxon>
        <taxon>Ecdysozoa</taxon>
        <taxon>Arthropoda</taxon>
        <taxon>Hexapoda</taxon>
        <taxon>Insecta</taxon>
        <taxon>Pterygota</taxon>
        <taxon>Neoptera</taxon>
        <taxon>Endopterygota</taxon>
        <taxon>Lepidoptera</taxon>
        <taxon>Glossata</taxon>
        <taxon>Ditrysia</taxon>
        <taxon>Papilionoidea</taxon>
        <taxon>Papilionidae</taxon>
        <taxon>Papilioninae</taxon>
        <taxon>Papilio</taxon>
    </lineage>
</organism>
<dbReference type="PANTHER" id="PTHR46984">
    <property type="entry name" value="LEUCINE-RICH REPEAT-CONTAINING PROTEIN 71"/>
    <property type="match status" value="1"/>
</dbReference>
<dbReference type="InterPro" id="IPR001611">
    <property type="entry name" value="Leu-rich_rpt"/>
</dbReference>
<dbReference type="SUPFAM" id="SSF52047">
    <property type="entry name" value="RNI-like"/>
    <property type="match status" value="1"/>
</dbReference>
<dbReference type="EMBL" id="KQ460642">
    <property type="protein sequence ID" value="KPJ13330.1"/>
    <property type="molecule type" value="Genomic_DNA"/>
</dbReference>
<gene>
    <name evidence="2" type="ORF">RR48_03538</name>
</gene>
<feature type="compositionally biased region" description="Basic residues" evidence="1">
    <location>
        <begin position="508"/>
        <end position="521"/>
    </location>
</feature>
<dbReference type="InterPro" id="IPR032675">
    <property type="entry name" value="LRR_dom_sf"/>
</dbReference>
<dbReference type="Gene3D" id="3.80.10.10">
    <property type="entry name" value="Ribonuclease Inhibitor"/>
    <property type="match status" value="1"/>
</dbReference>
<protein>
    <submittedName>
        <fullName evidence="2">Leucine-rich repeat-containing protein 71</fullName>
    </submittedName>
</protein>
<proteinExistence type="predicted"/>
<dbReference type="InParanoid" id="A0A0N0PCL9"/>
<dbReference type="AlphaFoldDB" id="A0A0N0PCL9"/>
<dbReference type="SMART" id="SM00368">
    <property type="entry name" value="LRR_RI"/>
    <property type="match status" value="4"/>
</dbReference>
<dbReference type="STRING" id="76193.A0A0N0PCL9"/>
<name>A0A0N0PCL9_PAPMA</name>
<keyword evidence="3" id="KW-1185">Reference proteome</keyword>
<dbReference type="Pfam" id="PF13516">
    <property type="entry name" value="LRR_6"/>
    <property type="match status" value="3"/>
</dbReference>
<evidence type="ECO:0000313" key="3">
    <source>
        <dbReference type="Proteomes" id="UP000053240"/>
    </source>
</evidence>